<reference evidence="2" key="1">
    <citation type="submission" date="2020-06" db="EMBL/GenBank/DDBJ databases">
        <authorList>
            <consortium name="Plant Systems Biology data submission"/>
        </authorList>
    </citation>
    <scope>NUCLEOTIDE SEQUENCE</scope>
    <source>
        <strain evidence="2">D6</strain>
    </source>
</reference>
<dbReference type="EMBL" id="CAICTM010000434">
    <property type="protein sequence ID" value="CAB9510405.1"/>
    <property type="molecule type" value="Genomic_DNA"/>
</dbReference>
<gene>
    <name evidence="2" type="ORF">SEMRO_435_G142271.1</name>
</gene>
<sequence>MTATHAFFRQSSIARVVLVAFLSLSLGCSFRASELLPHTHRYLIVADGGFFLCLFGVAADDKVVRTYPLLQLIFWQRHFPFLSQSTGATGRAFISGHIIIDWSPASSRDRGNSSEVATSFRAILVGHSRTPDLV</sequence>
<evidence type="ECO:0000256" key="1">
    <source>
        <dbReference type="SAM" id="Phobius"/>
    </source>
</evidence>
<accession>A0A9N8DY03</accession>
<organism evidence="2 3">
    <name type="scientific">Seminavis robusta</name>
    <dbReference type="NCBI Taxonomy" id="568900"/>
    <lineage>
        <taxon>Eukaryota</taxon>
        <taxon>Sar</taxon>
        <taxon>Stramenopiles</taxon>
        <taxon>Ochrophyta</taxon>
        <taxon>Bacillariophyta</taxon>
        <taxon>Bacillariophyceae</taxon>
        <taxon>Bacillariophycidae</taxon>
        <taxon>Naviculales</taxon>
        <taxon>Naviculaceae</taxon>
        <taxon>Seminavis</taxon>
    </lineage>
</organism>
<keyword evidence="3" id="KW-1185">Reference proteome</keyword>
<evidence type="ECO:0000313" key="3">
    <source>
        <dbReference type="Proteomes" id="UP001153069"/>
    </source>
</evidence>
<keyword evidence="1" id="KW-0472">Membrane</keyword>
<keyword evidence="1" id="KW-0812">Transmembrane</keyword>
<comment type="caution">
    <text evidence="2">The sequence shown here is derived from an EMBL/GenBank/DDBJ whole genome shotgun (WGS) entry which is preliminary data.</text>
</comment>
<evidence type="ECO:0000313" key="2">
    <source>
        <dbReference type="EMBL" id="CAB9510405.1"/>
    </source>
</evidence>
<proteinExistence type="predicted"/>
<dbReference type="Proteomes" id="UP001153069">
    <property type="component" value="Unassembled WGS sequence"/>
</dbReference>
<name>A0A9N8DY03_9STRA</name>
<protein>
    <submittedName>
        <fullName evidence="2">Uncharacterized protein</fullName>
    </submittedName>
</protein>
<keyword evidence="1" id="KW-1133">Transmembrane helix</keyword>
<feature type="transmembrane region" description="Helical" evidence="1">
    <location>
        <begin position="42"/>
        <end position="59"/>
    </location>
</feature>
<dbReference type="AlphaFoldDB" id="A0A9N8DY03"/>